<dbReference type="AlphaFoldDB" id="A0ABF7R9H8"/>
<keyword evidence="4" id="KW-1185">Reference proteome</keyword>
<organism evidence="3 4">
    <name type="scientific">Ralstonia solanacearum IPO1609</name>
    <dbReference type="NCBI Taxonomy" id="564066"/>
    <lineage>
        <taxon>Bacteria</taxon>
        <taxon>Pseudomonadati</taxon>
        <taxon>Pseudomonadota</taxon>
        <taxon>Betaproteobacteria</taxon>
        <taxon>Burkholderiales</taxon>
        <taxon>Burkholderiaceae</taxon>
        <taxon>Ralstonia</taxon>
        <taxon>Ralstonia solanacearum species complex</taxon>
    </lineage>
</organism>
<dbReference type="Pfam" id="PF01476">
    <property type="entry name" value="LysM"/>
    <property type="match status" value="1"/>
</dbReference>
<dbReference type="PROSITE" id="PS51782">
    <property type="entry name" value="LYSM"/>
    <property type="match status" value="1"/>
</dbReference>
<evidence type="ECO:0000259" key="2">
    <source>
        <dbReference type="PROSITE" id="PS51782"/>
    </source>
</evidence>
<proteinExistence type="predicted"/>
<reference evidence="3" key="1">
    <citation type="submission" date="2014-11" db="EMBL/GenBank/DDBJ databases">
        <authorList>
            <person name="Genoscope - CEA"/>
        </authorList>
    </citation>
    <scope>NUCLEOTIDE SEQUENCE</scope>
    <source>
        <strain evidence="3">IPO1609</strain>
    </source>
</reference>
<feature type="chain" id="PRO_5044861615" description="LysM domain-containing protein" evidence="1">
    <location>
        <begin position="41"/>
        <end position="397"/>
    </location>
</feature>
<dbReference type="SUPFAM" id="SSF54106">
    <property type="entry name" value="LysM domain"/>
    <property type="match status" value="1"/>
</dbReference>
<feature type="domain" description="LysM" evidence="2">
    <location>
        <begin position="72"/>
        <end position="121"/>
    </location>
</feature>
<dbReference type="InterPro" id="IPR036779">
    <property type="entry name" value="LysM_dom_sf"/>
</dbReference>
<dbReference type="InterPro" id="IPR018392">
    <property type="entry name" value="LysM"/>
</dbReference>
<evidence type="ECO:0000313" key="3">
    <source>
        <dbReference type="EMBL" id="CEJ17954.1"/>
    </source>
</evidence>
<dbReference type="PANTHER" id="PTHR34700:SF4">
    <property type="entry name" value="PHAGE-LIKE ELEMENT PBSX PROTEIN XKDP"/>
    <property type="match status" value="1"/>
</dbReference>
<dbReference type="InterPro" id="IPR052196">
    <property type="entry name" value="Bact_Kbp"/>
</dbReference>
<feature type="signal peptide" evidence="1">
    <location>
        <begin position="1"/>
        <end position="40"/>
    </location>
</feature>
<accession>A0ABF7R9H8</accession>
<protein>
    <recommendedName>
        <fullName evidence="2">LysM domain-containing protein</fullName>
    </recommendedName>
</protein>
<dbReference type="CDD" id="cd00118">
    <property type="entry name" value="LysM"/>
    <property type="match status" value="1"/>
</dbReference>
<dbReference type="Proteomes" id="UP000053470">
    <property type="component" value="Unassembled WGS sequence"/>
</dbReference>
<dbReference type="Gene3D" id="3.10.350.10">
    <property type="entry name" value="LysM domain"/>
    <property type="match status" value="1"/>
</dbReference>
<dbReference type="PANTHER" id="PTHR34700">
    <property type="entry name" value="POTASSIUM BINDING PROTEIN KBP"/>
    <property type="match status" value="1"/>
</dbReference>
<dbReference type="EMBL" id="LN651282">
    <property type="protein sequence ID" value="CEJ17954.1"/>
    <property type="molecule type" value="Genomic_DNA"/>
</dbReference>
<name>A0ABF7R9H8_RALSL</name>
<evidence type="ECO:0000313" key="4">
    <source>
        <dbReference type="Proteomes" id="UP000053470"/>
    </source>
</evidence>
<dbReference type="SMART" id="SM00257">
    <property type="entry name" value="LysM"/>
    <property type="match status" value="1"/>
</dbReference>
<keyword evidence="1" id="KW-0732">Signal</keyword>
<sequence>MRHRNTPMLSKPALKPRQSYVCALSTVAAAALFCAGATHAADRAVSPAQQAQATAAAQAGIPESALSPNAPAQYTVRRGDTLWAISGKYLKQPWRWPELWGMNREQIRNPHLIYPGQVLYLHHANGRAWLSSSPASANGSTVRLSPHTRTSGQDGDAISSIPASVIEPFLTQPLVVDEQALATPARIFELPEARVYMGKGESAYARGLPDGEAGQAGTLWQAYRPVKPLKDPVSGNVLGYEADFLGTLRVVRAATGPQAVTKMEVLSSKEEMGVGTQLMPVPPREPVRYSPHAPEGEMRGSVAKVTGGVRFGGSDQVVVLNIGSDNGLEPGHVLALSRAGALVQDRTAGNEQVQLPEERYGLAFVFRVFPHVAYALVTDTSNTVEVGDAVSNPMTQP</sequence>
<reference evidence="3" key="2">
    <citation type="submission" date="2022-04" db="EMBL/GenBank/DDBJ databases">
        <title>Genomic draft of R. solanacearum strain IPO1609, a phylotype IIB1/biovar 2/race 3 strain isolated from potato in Europe.</title>
        <authorList>
            <person name="Boucher C."/>
            <person name="Carrere S."/>
            <person name="Dossat C."/>
            <person name="Elbaz M."/>
            <person name="Genin S."/>
            <person name="Gouzy J."/>
            <person name="Prior P."/>
            <person name="Segurens B."/>
            <person name="Wincker P."/>
        </authorList>
    </citation>
    <scope>NUCLEOTIDE SEQUENCE</scope>
    <source>
        <strain evidence="3">IPO1609</strain>
    </source>
</reference>
<evidence type="ECO:0000256" key="1">
    <source>
        <dbReference type="SAM" id="SignalP"/>
    </source>
</evidence>
<gene>
    <name evidence="3" type="ORF">RSIPO_00127</name>
</gene>